<evidence type="ECO:0000256" key="5">
    <source>
        <dbReference type="ARBA" id="ARBA00022989"/>
    </source>
</evidence>
<evidence type="ECO:0000259" key="9">
    <source>
        <dbReference type="Pfam" id="PF01895"/>
    </source>
</evidence>
<feature type="transmembrane region" description="Helical" evidence="8">
    <location>
        <begin position="6"/>
        <end position="23"/>
    </location>
</feature>
<dbReference type="InterPro" id="IPR028366">
    <property type="entry name" value="PhoU"/>
</dbReference>
<dbReference type="Pfam" id="PF01895">
    <property type="entry name" value="PhoU"/>
    <property type="match status" value="1"/>
</dbReference>
<dbReference type="GO" id="GO:0044341">
    <property type="term" value="P:sodium-dependent phosphate transport"/>
    <property type="evidence" value="ECO:0007669"/>
    <property type="project" value="InterPro"/>
</dbReference>
<organism evidence="10 11">
    <name type="scientific">Propionivibrio dicarboxylicus</name>
    <dbReference type="NCBI Taxonomy" id="83767"/>
    <lineage>
        <taxon>Bacteria</taxon>
        <taxon>Pseudomonadati</taxon>
        <taxon>Pseudomonadota</taxon>
        <taxon>Betaproteobacteria</taxon>
        <taxon>Rhodocyclales</taxon>
        <taxon>Rhodocyclaceae</taxon>
        <taxon>Propionivibrio</taxon>
    </lineage>
</organism>
<feature type="transmembrane region" description="Helical" evidence="8">
    <location>
        <begin position="214"/>
        <end position="234"/>
    </location>
</feature>
<dbReference type="EMBL" id="FNCY01000007">
    <property type="protein sequence ID" value="SDH65244.1"/>
    <property type="molecule type" value="Genomic_DNA"/>
</dbReference>
<dbReference type="Pfam" id="PF02690">
    <property type="entry name" value="Na_Pi_cotrans"/>
    <property type="match status" value="1"/>
</dbReference>
<dbReference type="GO" id="GO:0005436">
    <property type="term" value="F:sodium:phosphate symporter activity"/>
    <property type="evidence" value="ECO:0007669"/>
    <property type="project" value="InterPro"/>
</dbReference>
<feature type="transmembrane region" description="Helical" evidence="8">
    <location>
        <begin position="140"/>
        <end position="157"/>
    </location>
</feature>
<feature type="transmembrane region" description="Helical" evidence="8">
    <location>
        <begin position="50"/>
        <end position="72"/>
    </location>
</feature>
<evidence type="ECO:0000256" key="3">
    <source>
        <dbReference type="ARBA" id="ARBA00022475"/>
    </source>
</evidence>
<dbReference type="GO" id="GO:0030643">
    <property type="term" value="P:intracellular phosphate ion homeostasis"/>
    <property type="evidence" value="ECO:0007669"/>
    <property type="project" value="InterPro"/>
</dbReference>
<feature type="transmembrane region" description="Helical" evidence="8">
    <location>
        <begin position="280"/>
        <end position="302"/>
    </location>
</feature>
<sequence>MVESGTYELTMILGAATLMLWGVRMARTGVMRAYGAEIREILPRTLKNRLVALLAGAGSATILQSSIAVAVFSSTLAALGVIPVADGLVLMLGADAGSAVVAALLTLNLKAMWPVLMFVGYLLHSIYAESDSPAKQYGRILLGIAMVLIALTFMSQVSSALANSELVRIVVSSLGDELLIALLLFALLTWLAHSSIAILLFWASLVQAGITDNAALIVAAILGINVGNAIPPIVMSMNQAAPSRRIVVGHAIIKLAGVFACFVALHLIDRLYAVLPGLAGFRVVVLHILFNLMLIAVFSWRVDALARFMERFFITADKPVSTIGPRYIPNAGEDCGDVAAFPVLALTREILRILGTIQNMLEAALDMLIAGKHERAEDILRMEEKVNTLFKAVRAYAVALTRKGLDETEQRRVTALLRYTANLENAGDVICKTMLRIPESMKKSGKQFSDEGKTELERLFRFLIGTTQLSAEVIMAWHPDTANLLVQRKRDMKGMCHDSSRRHIGRLSQGHSDAMSSSSAHLDLISDLRWISTQISSIGYDVLPESDSPGRTEEEKLATNPE</sequence>
<dbReference type="AlphaFoldDB" id="A0A1G8E5W8"/>
<dbReference type="Proteomes" id="UP000198607">
    <property type="component" value="Unassembled WGS sequence"/>
</dbReference>
<accession>A0A1G8E5W8</accession>
<comment type="subcellular location">
    <subcellularLocation>
        <location evidence="1">Cell membrane</location>
        <topology evidence="1">Multi-pass membrane protein</topology>
    </subcellularLocation>
</comment>
<dbReference type="PANTHER" id="PTHR42930:SF3">
    <property type="entry name" value="PHOSPHATE-SPECIFIC TRANSPORT SYSTEM ACCESSORY PROTEIN PHOU"/>
    <property type="match status" value="1"/>
</dbReference>
<dbReference type="NCBIfam" id="NF037997">
    <property type="entry name" value="Na_Pi_symport"/>
    <property type="match status" value="1"/>
</dbReference>
<evidence type="ECO:0000256" key="8">
    <source>
        <dbReference type="SAM" id="Phobius"/>
    </source>
</evidence>
<keyword evidence="5 8" id="KW-1133">Transmembrane helix</keyword>
<evidence type="ECO:0000313" key="11">
    <source>
        <dbReference type="Proteomes" id="UP000198607"/>
    </source>
</evidence>
<reference evidence="10 11" key="1">
    <citation type="submission" date="2016-10" db="EMBL/GenBank/DDBJ databases">
        <authorList>
            <person name="de Groot N.N."/>
        </authorList>
    </citation>
    <scope>NUCLEOTIDE SEQUENCE [LARGE SCALE GENOMIC DNA]</scope>
    <source>
        <strain evidence="10 11">DSM 5885</strain>
    </source>
</reference>
<feature type="transmembrane region" description="Helical" evidence="8">
    <location>
        <begin position="178"/>
        <end position="202"/>
    </location>
</feature>
<feature type="transmembrane region" description="Helical" evidence="8">
    <location>
        <begin position="78"/>
        <end position="104"/>
    </location>
</feature>
<name>A0A1G8E5W8_9RHOO</name>
<dbReference type="SUPFAM" id="SSF109755">
    <property type="entry name" value="PhoU-like"/>
    <property type="match status" value="1"/>
</dbReference>
<keyword evidence="6 8" id="KW-0472">Membrane</keyword>
<evidence type="ECO:0000256" key="4">
    <source>
        <dbReference type="ARBA" id="ARBA00022692"/>
    </source>
</evidence>
<dbReference type="RefSeq" id="WP_176785831.1">
    <property type="nucleotide sequence ID" value="NZ_FNCY01000007.1"/>
</dbReference>
<evidence type="ECO:0000256" key="6">
    <source>
        <dbReference type="ARBA" id="ARBA00023136"/>
    </source>
</evidence>
<dbReference type="PANTHER" id="PTHR42930">
    <property type="entry name" value="PHOSPHATE-SPECIFIC TRANSPORT SYSTEM ACCESSORY PROTEIN PHOU"/>
    <property type="match status" value="1"/>
</dbReference>
<comment type="similarity">
    <text evidence="2">Belongs to the PhoU family.</text>
</comment>
<gene>
    <name evidence="10" type="ORF">SAMN05660652_02037</name>
</gene>
<feature type="region of interest" description="Disordered" evidence="7">
    <location>
        <begin position="542"/>
        <end position="562"/>
    </location>
</feature>
<feature type="compositionally biased region" description="Basic and acidic residues" evidence="7">
    <location>
        <begin position="548"/>
        <end position="562"/>
    </location>
</feature>
<dbReference type="GO" id="GO:0045936">
    <property type="term" value="P:negative regulation of phosphate metabolic process"/>
    <property type="evidence" value="ECO:0007669"/>
    <property type="project" value="InterPro"/>
</dbReference>
<dbReference type="InterPro" id="IPR026022">
    <property type="entry name" value="PhoU_dom"/>
</dbReference>
<protein>
    <submittedName>
        <fullName evidence="10">Phosphate:Na+ symporter</fullName>
    </submittedName>
</protein>
<dbReference type="Gene3D" id="1.20.58.220">
    <property type="entry name" value="Phosphate transport system protein phou homolog 2, domain 2"/>
    <property type="match status" value="1"/>
</dbReference>
<proteinExistence type="inferred from homology"/>
<keyword evidence="4 8" id="KW-0812">Transmembrane</keyword>
<evidence type="ECO:0000313" key="10">
    <source>
        <dbReference type="EMBL" id="SDH65244.1"/>
    </source>
</evidence>
<keyword evidence="11" id="KW-1185">Reference proteome</keyword>
<evidence type="ECO:0000256" key="7">
    <source>
        <dbReference type="SAM" id="MobiDB-lite"/>
    </source>
</evidence>
<evidence type="ECO:0000256" key="2">
    <source>
        <dbReference type="ARBA" id="ARBA00008107"/>
    </source>
</evidence>
<feature type="transmembrane region" description="Helical" evidence="8">
    <location>
        <begin position="246"/>
        <end position="268"/>
    </location>
</feature>
<dbReference type="InterPro" id="IPR003841">
    <property type="entry name" value="Na/Pi_transpt"/>
</dbReference>
<feature type="domain" description="PhoU" evidence="9">
    <location>
        <begin position="350"/>
        <end position="432"/>
    </location>
</feature>
<evidence type="ECO:0000256" key="1">
    <source>
        <dbReference type="ARBA" id="ARBA00004651"/>
    </source>
</evidence>
<dbReference type="STRING" id="83767.SAMN05660652_02037"/>
<dbReference type="GO" id="GO:0005886">
    <property type="term" value="C:plasma membrane"/>
    <property type="evidence" value="ECO:0007669"/>
    <property type="project" value="UniProtKB-SubCell"/>
</dbReference>
<keyword evidence="3" id="KW-1003">Cell membrane</keyword>
<dbReference type="InterPro" id="IPR038078">
    <property type="entry name" value="PhoU-like_sf"/>
</dbReference>